<proteinExistence type="predicted"/>
<evidence type="ECO:0000313" key="1">
    <source>
        <dbReference type="EMBL" id="ROR27237.1"/>
    </source>
</evidence>
<accession>A0A3N1XR19</accession>
<dbReference type="AlphaFoldDB" id="A0A3N1XR19"/>
<dbReference type="Proteomes" id="UP000273083">
    <property type="component" value="Unassembled WGS sequence"/>
</dbReference>
<gene>
    <name evidence="1" type="ORF">EDD66_107151</name>
</gene>
<reference evidence="1 2" key="1">
    <citation type="submission" date="2018-11" db="EMBL/GenBank/DDBJ databases">
        <title>Genomic Encyclopedia of Type Strains, Phase IV (KMG-IV): sequencing the most valuable type-strain genomes for metagenomic binning, comparative biology and taxonomic classification.</title>
        <authorList>
            <person name="Goeker M."/>
        </authorList>
    </citation>
    <scope>NUCLEOTIDE SEQUENCE [LARGE SCALE GENOMIC DNA]</scope>
    <source>
        <strain evidence="1 2">DSM 26537</strain>
    </source>
</reference>
<evidence type="ECO:0000313" key="2">
    <source>
        <dbReference type="Proteomes" id="UP000273083"/>
    </source>
</evidence>
<dbReference type="GO" id="GO:0016740">
    <property type="term" value="F:transferase activity"/>
    <property type="evidence" value="ECO:0007669"/>
    <property type="project" value="UniProtKB-KW"/>
</dbReference>
<protein>
    <submittedName>
        <fullName evidence="1">Alcohol acetyltransferase</fullName>
    </submittedName>
</protein>
<keyword evidence="2" id="KW-1185">Reference proteome</keyword>
<dbReference type="OrthoDB" id="4876345at2"/>
<keyword evidence="1" id="KW-0808">Transferase</keyword>
<dbReference type="EMBL" id="RJVG01000007">
    <property type="protein sequence ID" value="ROR27237.1"/>
    <property type="molecule type" value="Genomic_DNA"/>
</dbReference>
<name>A0A3N1XR19_9FIRM</name>
<organism evidence="1 2">
    <name type="scientific">Mobilisporobacter senegalensis</name>
    <dbReference type="NCBI Taxonomy" id="1329262"/>
    <lineage>
        <taxon>Bacteria</taxon>
        <taxon>Bacillati</taxon>
        <taxon>Bacillota</taxon>
        <taxon>Clostridia</taxon>
        <taxon>Lachnospirales</taxon>
        <taxon>Lachnospiraceae</taxon>
        <taxon>Mobilisporobacter</taxon>
    </lineage>
</organism>
<comment type="caution">
    <text evidence="1">The sequence shown here is derived from an EMBL/GenBank/DDBJ whole genome shotgun (WGS) entry which is preliminary data.</text>
</comment>
<dbReference type="RefSeq" id="WP_123609928.1">
    <property type="nucleotide sequence ID" value="NZ_RJVG01000007.1"/>
</dbReference>
<sequence>MKHRKRVEWTKLDNASKIFPSLCNEKDTKVFRLACELTEEIDPVILQESLDITIKSFPLYQSILRRGVFWYYFEESDIKPVVTIEATPICAPVYYSDKKNLLFRVSYYKHRINLEIFHALSDGTGALWFLQTLVYHYLTNKYKEDFSEKKPDFNYIASISEKMDDSFGIHFGRKKKNRVRKKGKNIKAYSIRGIRNDEYRMKLIEGILPVQEVLRQAHEYNTTLTIYITSLFIYSIYKRMPFRNRRFPIILSVPINLRQYFESVSARNFFSTMNVGYLTSDDNVEFKDIVLRVTELFQKELTTAQLNDRLEQFMSLEKNFFTRLIPLPLKDYSLKFVNLLKDRGISAAISNLGRITMPEEFENYIQQFSFCTSARRPQICMCSYGDKLAISFTSPFIETDIQRIFFQFLSKKGSSVEITSNL</sequence>